<protein>
    <recommendedName>
        <fullName evidence="4">L1 transposable element RRM domain-containing protein</fullName>
    </recommendedName>
</protein>
<reference evidence="2" key="1">
    <citation type="journal article" date="2022" name="bioRxiv">
        <title>Sequencing and chromosome-scale assembly of the giantPleurodeles waltlgenome.</title>
        <authorList>
            <person name="Brown T."/>
            <person name="Elewa A."/>
            <person name="Iarovenko S."/>
            <person name="Subramanian E."/>
            <person name="Araus A.J."/>
            <person name="Petzold A."/>
            <person name="Susuki M."/>
            <person name="Suzuki K.-i.T."/>
            <person name="Hayashi T."/>
            <person name="Toyoda A."/>
            <person name="Oliveira C."/>
            <person name="Osipova E."/>
            <person name="Leigh N.D."/>
            <person name="Simon A."/>
            <person name="Yun M.H."/>
        </authorList>
    </citation>
    <scope>NUCLEOTIDE SEQUENCE</scope>
    <source>
        <strain evidence="2">20211129_DDA</strain>
        <tissue evidence="2">Liver</tissue>
    </source>
</reference>
<dbReference type="AlphaFoldDB" id="A0AAV7PB58"/>
<gene>
    <name evidence="2" type="ORF">NDU88_002835</name>
</gene>
<dbReference type="Proteomes" id="UP001066276">
    <property type="component" value="Chromosome 7"/>
</dbReference>
<proteinExistence type="predicted"/>
<name>A0AAV7PB58_PLEWA</name>
<accession>A0AAV7PB58</accession>
<keyword evidence="1" id="KW-0175">Coiled coil</keyword>
<keyword evidence="3" id="KW-1185">Reference proteome</keyword>
<evidence type="ECO:0008006" key="4">
    <source>
        <dbReference type="Google" id="ProtNLM"/>
    </source>
</evidence>
<sequence>MKILIKYAKIDRDRIIGNIETITMKINLYEDQKLVESLNKDMEDRLKKIEEEIVHKKAGKFNGDKIDYETGQICTFAKKFDHWRKQKVNESHAKGISQTPSGINNEVCESSGTDGEELSWIKVHTSLQEEFDFLRRDRKTNHRPWRGKDIERNPQITYRRGKSMRDALVRSDIRKYDKKIWLTQNE</sequence>
<evidence type="ECO:0000256" key="1">
    <source>
        <dbReference type="SAM" id="Coils"/>
    </source>
</evidence>
<evidence type="ECO:0000313" key="3">
    <source>
        <dbReference type="Proteomes" id="UP001066276"/>
    </source>
</evidence>
<dbReference type="EMBL" id="JANPWB010000011">
    <property type="protein sequence ID" value="KAJ1124374.1"/>
    <property type="molecule type" value="Genomic_DNA"/>
</dbReference>
<feature type="coiled-coil region" evidence="1">
    <location>
        <begin position="32"/>
        <end position="59"/>
    </location>
</feature>
<organism evidence="2 3">
    <name type="scientific">Pleurodeles waltl</name>
    <name type="common">Iberian ribbed newt</name>
    <dbReference type="NCBI Taxonomy" id="8319"/>
    <lineage>
        <taxon>Eukaryota</taxon>
        <taxon>Metazoa</taxon>
        <taxon>Chordata</taxon>
        <taxon>Craniata</taxon>
        <taxon>Vertebrata</taxon>
        <taxon>Euteleostomi</taxon>
        <taxon>Amphibia</taxon>
        <taxon>Batrachia</taxon>
        <taxon>Caudata</taxon>
        <taxon>Salamandroidea</taxon>
        <taxon>Salamandridae</taxon>
        <taxon>Pleurodelinae</taxon>
        <taxon>Pleurodeles</taxon>
    </lineage>
</organism>
<evidence type="ECO:0000313" key="2">
    <source>
        <dbReference type="EMBL" id="KAJ1124374.1"/>
    </source>
</evidence>
<comment type="caution">
    <text evidence="2">The sequence shown here is derived from an EMBL/GenBank/DDBJ whole genome shotgun (WGS) entry which is preliminary data.</text>
</comment>